<gene>
    <name evidence="2" type="ORF">PRUPE_1G146700</name>
</gene>
<evidence type="ECO:0000256" key="1">
    <source>
        <dbReference type="SAM" id="MobiDB-lite"/>
    </source>
</evidence>
<evidence type="ECO:0000313" key="3">
    <source>
        <dbReference type="Proteomes" id="UP000006882"/>
    </source>
</evidence>
<keyword evidence="3" id="KW-1185">Reference proteome</keyword>
<feature type="compositionally biased region" description="Polar residues" evidence="1">
    <location>
        <begin position="1"/>
        <end position="17"/>
    </location>
</feature>
<organism evidence="2 3">
    <name type="scientific">Prunus persica</name>
    <name type="common">Peach</name>
    <name type="synonym">Amygdalus persica</name>
    <dbReference type="NCBI Taxonomy" id="3760"/>
    <lineage>
        <taxon>Eukaryota</taxon>
        <taxon>Viridiplantae</taxon>
        <taxon>Streptophyta</taxon>
        <taxon>Embryophyta</taxon>
        <taxon>Tracheophyta</taxon>
        <taxon>Spermatophyta</taxon>
        <taxon>Magnoliopsida</taxon>
        <taxon>eudicotyledons</taxon>
        <taxon>Gunneridae</taxon>
        <taxon>Pentapetalae</taxon>
        <taxon>rosids</taxon>
        <taxon>fabids</taxon>
        <taxon>Rosales</taxon>
        <taxon>Rosaceae</taxon>
        <taxon>Amygdaloideae</taxon>
        <taxon>Amygdaleae</taxon>
        <taxon>Prunus</taxon>
    </lineage>
</organism>
<dbReference type="PANTHER" id="PTHR48236">
    <property type="entry name" value="COX19-LIKE CHCH FAMILY PROTEIN"/>
    <property type="match status" value="1"/>
</dbReference>
<reference evidence="2 3" key="1">
    <citation type="journal article" date="2013" name="Nat. Genet.">
        <title>The high-quality draft genome of peach (Prunus persica) identifies unique patterns of genetic diversity, domestication and genome evolution.</title>
        <authorList>
            <consortium name="International Peach Genome Initiative"/>
            <person name="Verde I."/>
            <person name="Abbott A.G."/>
            <person name="Scalabrin S."/>
            <person name="Jung S."/>
            <person name="Shu S."/>
            <person name="Marroni F."/>
            <person name="Zhebentyayeva T."/>
            <person name="Dettori M.T."/>
            <person name="Grimwood J."/>
            <person name="Cattonaro F."/>
            <person name="Zuccolo A."/>
            <person name="Rossini L."/>
            <person name="Jenkins J."/>
            <person name="Vendramin E."/>
            <person name="Meisel L.A."/>
            <person name="Decroocq V."/>
            <person name="Sosinski B."/>
            <person name="Prochnik S."/>
            <person name="Mitros T."/>
            <person name="Policriti A."/>
            <person name="Cipriani G."/>
            <person name="Dondini L."/>
            <person name="Ficklin S."/>
            <person name="Goodstein D.M."/>
            <person name="Xuan P."/>
            <person name="Del Fabbro C."/>
            <person name="Aramini V."/>
            <person name="Copetti D."/>
            <person name="Gonzalez S."/>
            <person name="Horner D.S."/>
            <person name="Falchi R."/>
            <person name="Lucas S."/>
            <person name="Mica E."/>
            <person name="Maldonado J."/>
            <person name="Lazzari B."/>
            <person name="Bielenberg D."/>
            <person name="Pirona R."/>
            <person name="Miculan M."/>
            <person name="Barakat A."/>
            <person name="Testolin R."/>
            <person name="Stella A."/>
            <person name="Tartarini S."/>
            <person name="Tonutti P."/>
            <person name="Arus P."/>
            <person name="Orellana A."/>
            <person name="Wells C."/>
            <person name="Main D."/>
            <person name="Vizzotto G."/>
            <person name="Silva H."/>
            <person name="Salamini F."/>
            <person name="Schmutz J."/>
            <person name="Morgante M."/>
            <person name="Rokhsar D.S."/>
        </authorList>
    </citation>
    <scope>NUCLEOTIDE SEQUENCE [LARGE SCALE GENOMIC DNA]</scope>
    <source>
        <strain evidence="3">cv. Nemared</strain>
    </source>
</reference>
<dbReference type="EMBL" id="CM007651">
    <property type="protein sequence ID" value="ONI28543.1"/>
    <property type="molecule type" value="Genomic_DNA"/>
</dbReference>
<accession>A0A251QXW4</accession>
<dbReference type="PANTHER" id="PTHR48236:SF1">
    <property type="entry name" value="COX19-LIKE CHCH FAMILY PROTEIN"/>
    <property type="match status" value="1"/>
</dbReference>
<feature type="region of interest" description="Disordered" evidence="1">
    <location>
        <begin position="1"/>
        <end position="32"/>
    </location>
</feature>
<dbReference type="Proteomes" id="UP000006882">
    <property type="component" value="Chromosome G1"/>
</dbReference>
<evidence type="ECO:0000313" key="2">
    <source>
        <dbReference type="EMBL" id="ONI28543.1"/>
    </source>
</evidence>
<name>A0A251QXW4_PRUPE</name>
<evidence type="ECO:0008006" key="4">
    <source>
        <dbReference type="Google" id="ProtNLM"/>
    </source>
</evidence>
<protein>
    <recommendedName>
        <fullName evidence="4">CHCH domain-containing protein</fullName>
    </recommendedName>
</protein>
<proteinExistence type="predicted"/>
<sequence>MNQPLTQPNPEGSDQSQQPPPPLHTEVEDDDENVKQLKDCSVIYLSLQTDRNWKSCQVEVQALKACNERRNNGRGK</sequence>
<dbReference type="Gramene" id="ONI28543">
    <property type="protein sequence ID" value="ONI28543"/>
    <property type="gene ID" value="PRUPE_1G146700"/>
</dbReference>
<dbReference type="AlphaFoldDB" id="A0A251QXW4"/>